<sequence>MVKAGDFIPGTQIALNVEGTDHGDARRRAGVLQATDRNETAIAVIIGRIRMACSLLAFKLSVESSREKAARFFYEASPVAEMRPGSCRIR</sequence>
<organism evidence="1 2">
    <name type="scientific">Klebsiella pneumoniae</name>
    <dbReference type="NCBI Taxonomy" id="573"/>
    <lineage>
        <taxon>Bacteria</taxon>
        <taxon>Pseudomonadati</taxon>
        <taxon>Pseudomonadota</taxon>
        <taxon>Gammaproteobacteria</taxon>
        <taxon>Enterobacterales</taxon>
        <taxon>Enterobacteriaceae</taxon>
        <taxon>Klebsiella/Raoultella group</taxon>
        <taxon>Klebsiella</taxon>
        <taxon>Klebsiella pneumoniae complex</taxon>
    </lineage>
</organism>
<comment type="caution">
    <text evidence="1">The sequence shown here is derived from an EMBL/GenBank/DDBJ whole genome shotgun (WGS) entry which is preliminary data.</text>
</comment>
<protein>
    <submittedName>
        <fullName evidence="1">Uncharacterized protein</fullName>
    </submittedName>
</protein>
<dbReference type="EMBL" id="BNFF01000001">
    <property type="protein sequence ID" value="GHK54918.1"/>
    <property type="molecule type" value="Genomic_DNA"/>
</dbReference>
<proteinExistence type="predicted"/>
<gene>
    <name evidence="1" type="ORF">KPZU09_46540</name>
</gene>
<evidence type="ECO:0000313" key="2">
    <source>
        <dbReference type="Proteomes" id="UP000655094"/>
    </source>
</evidence>
<reference evidence="1" key="1">
    <citation type="submission" date="2020-10" db="EMBL/GenBank/DDBJ databases">
        <title>Genome Sequence of ESBL Producing Zambian Clinical Strains.</title>
        <authorList>
            <person name="Shawa M."/>
            <person name="Furuta Y."/>
            <person name="Simbotwe M."/>
            <person name="Mulenga E."/>
            <person name="Mubanga M."/>
            <person name="Mulenga G."/>
            <person name="Kaile C."/>
            <person name="Zorigt T."/>
            <person name="Hang'ombe B."/>
            <person name="Higashi H."/>
        </authorList>
    </citation>
    <scope>NUCLEOTIDE SEQUENCE</scope>
    <source>
        <strain evidence="1">Zam_UTH_09</strain>
    </source>
</reference>
<accession>A0A919HUK0</accession>
<evidence type="ECO:0000313" key="1">
    <source>
        <dbReference type="EMBL" id="GHK54918.1"/>
    </source>
</evidence>
<name>A0A919HUK0_KLEPN</name>
<dbReference type="Proteomes" id="UP000655094">
    <property type="component" value="Unassembled WGS sequence"/>
</dbReference>
<dbReference type="AlphaFoldDB" id="A0A919HUK0"/>